<protein>
    <submittedName>
        <fullName evidence="2">Uncharacterized protein</fullName>
    </submittedName>
</protein>
<evidence type="ECO:0000313" key="2">
    <source>
        <dbReference type="EMBL" id="WVZ94750.1"/>
    </source>
</evidence>
<sequence>MAVNFDPRCPAPPELTYGLPPPRIWTPTRSPSCSGTSRSEGSTAAGSPPTPRPDEFVINIGDQLAALSVVAPHVDQPPVPVRGGGAGGHVVGLEAIWDLRPSHLPWLGSPPAARSTRRRPSRSCCC</sequence>
<dbReference type="EMBL" id="CP144753">
    <property type="protein sequence ID" value="WVZ94750.1"/>
    <property type="molecule type" value="Genomic_DNA"/>
</dbReference>
<evidence type="ECO:0000256" key="1">
    <source>
        <dbReference type="SAM" id="MobiDB-lite"/>
    </source>
</evidence>
<keyword evidence="3" id="KW-1185">Reference proteome</keyword>
<dbReference type="Proteomes" id="UP001341281">
    <property type="component" value="Chromosome 09"/>
</dbReference>
<feature type="compositionally biased region" description="Pro residues" evidence="1">
    <location>
        <begin position="9"/>
        <end position="24"/>
    </location>
</feature>
<gene>
    <name evidence="2" type="ORF">U9M48_040612</name>
</gene>
<dbReference type="AlphaFoldDB" id="A0AAQ3XDY5"/>
<evidence type="ECO:0000313" key="3">
    <source>
        <dbReference type="Proteomes" id="UP001341281"/>
    </source>
</evidence>
<feature type="region of interest" description="Disordered" evidence="1">
    <location>
        <begin position="1"/>
        <end position="56"/>
    </location>
</feature>
<feature type="compositionally biased region" description="Polar residues" evidence="1">
    <location>
        <begin position="27"/>
        <end position="45"/>
    </location>
</feature>
<proteinExistence type="predicted"/>
<accession>A0AAQ3XDY5</accession>
<organism evidence="2 3">
    <name type="scientific">Paspalum notatum var. saurae</name>
    <dbReference type="NCBI Taxonomy" id="547442"/>
    <lineage>
        <taxon>Eukaryota</taxon>
        <taxon>Viridiplantae</taxon>
        <taxon>Streptophyta</taxon>
        <taxon>Embryophyta</taxon>
        <taxon>Tracheophyta</taxon>
        <taxon>Spermatophyta</taxon>
        <taxon>Magnoliopsida</taxon>
        <taxon>Liliopsida</taxon>
        <taxon>Poales</taxon>
        <taxon>Poaceae</taxon>
        <taxon>PACMAD clade</taxon>
        <taxon>Panicoideae</taxon>
        <taxon>Andropogonodae</taxon>
        <taxon>Paspaleae</taxon>
        <taxon>Paspalinae</taxon>
        <taxon>Paspalum</taxon>
    </lineage>
</organism>
<reference evidence="2 3" key="1">
    <citation type="submission" date="2024-02" db="EMBL/GenBank/DDBJ databases">
        <title>High-quality chromosome-scale genome assembly of Pensacola bahiagrass (Paspalum notatum Flugge var. saurae).</title>
        <authorList>
            <person name="Vega J.M."/>
            <person name="Podio M."/>
            <person name="Orjuela J."/>
            <person name="Siena L.A."/>
            <person name="Pessino S.C."/>
            <person name="Combes M.C."/>
            <person name="Mariac C."/>
            <person name="Albertini E."/>
            <person name="Pupilli F."/>
            <person name="Ortiz J.P.A."/>
            <person name="Leblanc O."/>
        </authorList>
    </citation>
    <scope>NUCLEOTIDE SEQUENCE [LARGE SCALE GENOMIC DNA]</scope>
    <source>
        <strain evidence="2">R1</strain>
        <tissue evidence="2">Leaf</tissue>
    </source>
</reference>
<name>A0AAQ3XDY5_PASNO</name>